<organism evidence="2">
    <name type="scientific">Selaginella moellendorffii</name>
    <name type="common">Spikemoss</name>
    <dbReference type="NCBI Taxonomy" id="88036"/>
    <lineage>
        <taxon>Eukaryota</taxon>
        <taxon>Viridiplantae</taxon>
        <taxon>Streptophyta</taxon>
        <taxon>Embryophyta</taxon>
        <taxon>Tracheophyta</taxon>
        <taxon>Lycopodiopsida</taxon>
        <taxon>Selaginellales</taxon>
        <taxon>Selaginellaceae</taxon>
        <taxon>Selaginella</taxon>
    </lineage>
</organism>
<dbReference type="KEGG" id="smo:SELMODRAFT_416455"/>
<accession>D8RZB8</accession>
<proteinExistence type="predicted"/>
<evidence type="ECO:0000313" key="1">
    <source>
        <dbReference type="EMBL" id="EFJ22717.1"/>
    </source>
</evidence>
<protein>
    <submittedName>
        <fullName evidence="1">Uncharacterized protein</fullName>
    </submittedName>
</protein>
<dbReference type="AlphaFoldDB" id="D8RZB8"/>
<reference evidence="1 2" key="1">
    <citation type="journal article" date="2011" name="Science">
        <title>The Selaginella genome identifies genetic changes associated with the evolution of vascular plants.</title>
        <authorList>
            <person name="Banks J.A."/>
            <person name="Nishiyama T."/>
            <person name="Hasebe M."/>
            <person name="Bowman J.L."/>
            <person name="Gribskov M."/>
            <person name="dePamphilis C."/>
            <person name="Albert V.A."/>
            <person name="Aono N."/>
            <person name="Aoyama T."/>
            <person name="Ambrose B.A."/>
            <person name="Ashton N.W."/>
            <person name="Axtell M.J."/>
            <person name="Barker E."/>
            <person name="Barker M.S."/>
            <person name="Bennetzen J.L."/>
            <person name="Bonawitz N.D."/>
            <person name="Chapple C."/>
            <person name="Cheng C."/>
            <person name="Correa L.G."/>
            <person name="Dacre M."/>
            <person name="DeBarry J."/>
            <person name="Dreyer I."/>
            <person name="Elias M."/>
            <person name="Engstrom E.M."/>
            <person name="Estelle M."/>
            <person name="Feng L."/>
            <person name="Finet C."/>
            <person name="Floyd S.K."/>
            <person name="Frommer W.B."/>
            <person name="Fujita T."/>
            <person name="Gramzow L."/>
            <person name="Gutensohn M."/>
            <person name="Harholt J."/>
            <person name="Hattori M."/>
            <person name="Heyl A."/>
            <person name="Hirai T."/>
            <person name="Hiwatashi Y."/>
            <person name="Ishikawa M."/>
            <person name="Iwata M."/>
            <person name="Karol K.G."/>
            <person name="Koehler B."/>
            <person name="Kolukisaoglu U."/>
            <person name="Kubo M."/>
            <person name="Kurata T."/>
            <person name="Lalonde S."/>
            <person name="Li K."/>
            <person name="Li Y."/>
            <person name="Litt A."/>
            <person name="Lyons E."/>
            <person name="Manning G."/>
            <person name="Maruyama T."/>
            <person name="Michael T.P."/>
            <person name="Mikami K."/>
            <person name="Miyazaki S."/>
            <person name="Morinaga S."/>
            <person name="Murata T."/>
            <person name="Mueller-Roeber B."/>
            <person name="Nelson D.R."/>
            <person name="Obara M."/>
            <person name="Oguri Y."/>
            <person name="Olmstead R.G."/>
            <person name="Onodera N."/>
            <person name="Petersen B.L."/>
            <person name="Pils B."/>
            <person name="Prigge M."/>
            <person name="Rensing S.A."/>
            <person name="Riano-Pachon D.M."/>
            <person name="Roberts A.W."/>
            <person name="Sato Y."/>
            <person name="Scheller H.V."/>
            <person name="Schulz B."/>
            <person name="Schulz C."/>
            <person name="Shakirov E.V."/>
            <person name="Shibagaki N."/>
            <person name="Shinohara N."/>
            <person name="Shippen D.E."/>
            <person name="Soerensen I."/>
            <person name="Sotooka R."/>
            <person name="Sugimoto N."/>
            <person name="Sugita M."/>
            <person name="Sumikawa N."/>
            <person name="Tanurdzic M."/>
            <person name="Theissen G."/>
            <person name="Ulvskov P."/>
            <person name="Wakazuki S."/>
            <person name="Weng J.K."/>
            <person name="Willats W.W."/>
            <person name="Wipf D."/>
            <person name="Wolf P.G."/>
            <person name="Yang L."/>
            <person name="Zimmer A.D."/>
            <person name="Zhu Q."/>
            <person name="Mitros T."/>
            <person name="Hellsten U."/>
            <person name="Loque D."/>
            <person name="Otillar R."/>
            <person name="Salamov A."/>
            <person name="Schmutz J."/>
            <person name="Shapiro H."/>
            <person name="Lindquist E."/>
            <person name="Lucas S."/>
            <person name="Rokhsar D."/>
            <person name="Grigoriev I.V."/>
        </authorList>
    </citation>
    <scope>NUCLEOTIDE SEQUENCE [LARGE SCALE GENOMIC DNA]</scope>
</reference>
<dbReference type="HOGENOM" id="CLU_629145_0_0_1"/>
<dbReference type="Gramene" id="EFJ22717">
    <property type="protein sequence ID" value="EFJ22717"/>
    <property type="gene ID" value="SELMODRAFT_416455"/>
</dbReference>
<dbReference type="EMBL" id="GL377595">
    <property type="protein sequence ID" value="EFJ22717.1"/>
    <property type="molecule type" value="Genomic_DNA"/>
</dbReference>
<sequence>MDIIERITSTFHSTTGGSPVEARRGFYQLWRPAVTKRKRDVGDMTAAVEAWTAMRKLKHEDLLNPDKEEHLPRDFWFILDDTQALDVDTWNQSLQIRSAAAHQLDIFLQGCKVLWGVSPEAELDEEKLHDSVGSACCEEGLSERALRTYMRSSVLGAVIGQFKERQRDSSRCAILNDCYKLVACDKEWKALQTQGKAKPQEMLEMMKEHRIISSIERDIRKHLRVSQQCHRLSEMTDIDPRYTLSRGKFCTPYIEELYIDVFREKEATFAKARGGDYCEVVMKEPVTNWAEIGWICETAPNLLKELPARGYGIVFFPTKFNFGDIDGAVVYRDMAGQLHLMALQVYEHSSDRPVDLKEWKLHFAFICLTSKDEDPKGGSINQHRSGACFGSWRIRCTSVPDVSAAAATVRLSLMDLKNLKKPQLNAIAISAGMDPD</sequence>
<evidence type="ECO:0000313" key="2">
    <source>
        <dbReference type="Proteomes" id="UP000001514"/>
    </source>
</evidence>
<dbReference type="Proteomes" id="UP000001514">
    <property type="component" value="Unassembled WGS sequence"/>
</dbReference>
<gene>
    <name evidence="1" type="ORF">SELMODRAFT_416455</name>
</gene>
<dbReference type="InParanoid" id="D8RZB8"/>
<name>D8RZB8_SELML</name>
<keyword evidence="2" id="KW-1185">Reference proteome</keyword>